<accession>A0ACB9SHK1</accession>
<sequence length="124" mass="13820">MVDRSVVSWNAMISAYGWNGLLVEAMKGIQPDKITFLGVLAACTHGGLVQQGRNYFHIGTRDFCWIGSRPEVLMVLCLLGRAGMFGEAMECVRTEHAELDLTVWGLGREAWRMFLQEIVVLGSE</sequence>
<keyword evidence="2" id="KW-1185">Reference proteome</keyword>
<organism evidence="1 2">
    <name type="scientific">Melastoma candidum</name>
    <dbReference type="NCBI Taxonomy" id="119954"/>
    <lineage>
        <taxon>Eukaryota</taxon>
        <taxon>Viridiplantae</taxon>
        <taxon>Streptophyta</taxon>
        <taxon>Embryophyta</taxon>
        <taxon>Tracheophyta</taxon>
        <taxon>Spermatophyta</taxon>
        <taxon>Magnoliopsida</taxon>
        <taxon>eudicotyledons</taxon>
        <taxon>Gunneridae</taxon>
        <taxon>Pentapetalae</taxon>
        <taxon>rosids</taxon>
        <taxon>malvids</taxon>
        <taxon>Myrtales</taxon>
        <taxon>Melastomataceae</taxon>
        <taxon>Melastomatoideae</taxon>
        <taxon>Melastomateae</taxon>
        <taxon>Melastoma</taxon>
    </lineage>
</organism>
<dbReference type="Proteomes" id="UP001057402">
    <property type="component" value="Chromosome 1"/>
</dbReference>
<dbReference type="EMBL" id="CM042880">
    <property type="protein sequence ID" value="KAI4389541.1"/>
    <property type="molecule type" value="Genomic_DNA"/>
</dbReference>
<name>A0ACB9SHK1_9MYRT</name>
<reference evidence="2" key="1">
    <citation type="journal article" date="2023" name="Front. Plant Sci.">
        <title>Chromosomal-level genome assembly of Melastoma candidum provides insights into trichome evolution.</title>
        <authorList>
            <person name="Zhong Y."/>
            <person name="Wu W."/>
            <person name="Sun C."/>
            <person name="Zou P."/>
            <person name="Liu Y."/>
            <person name="Dai S."/>
            <person name="Zhou R."/>
        </authorList>
    </citation>
    <scope>NUCLEOTIDE SEQUENCE [LARGE SCALE GENOMIC DNA]</scope>
</reference>
<proteinExistence type="predicted"/>
<evidence type="ECO:0000313" key="1">
    <source>
        <dbReference type="EMBL" id="KAI4389541.1"/>
    </source>
</evidence>
<gene>
    <name evidence="1" type="ORF">MLD38_001757</name>
</gene>
<protein>
    <submittedName>
        <fullName evidence="1">Uncharacterized protein</fullName>
    </submittedName>
</protein>
<comment type="caution">
    <text evidence="1">The sequence shown here is derived from an EMBL/GenBank/DDBJ whole genome shotgun (WGS) entry which is preliminary data.</text>
</comment>
<evidence type="ECO:0000313" key="2">
    <source>
        <dbReference type="Proteomes" id="UP001057402"/>
    </source>
</evidence>